<dbReference type="AlphaFoldDB" id="A0AAN6QKY9"/>
<dbReference type="GO" id="GO:0046872">
    <property type="term" value="F:metal ion binding"/>
    <property type="evidence" value="ECO:0007669"/>
    <property type="project" value="UniProtKB-KW"/>
</dbReference>
<evidence type="ECO:0000256" key="3">
    <source>
        <dbReference type="ARBA" id="ARBA00022605"/>
    </source>
</evidence>
<comment type="cofactor">
    <cofactor evidence="1">
        <name>Mg(2+)</name>
        <dbReference type="ChEBI" id="CHEBI:18420"/>
    </cofactor>
</comment>
<evidence type="ECO:0000256" key="2">
    <source>
        <dbReference type="ARBA" id="ARBA00006486"/>
    </source>
</evidence>
<dbReference type="GO" id="GO:0051537">
    <property type="term" value="F:2 iron, 2 sulfur cluster binding"/>
    <property type="evidence" value="ECO:0007669"/>
    <property type="project" value="UniProtKB-KW"/>
</dbReference>
<dbReference type="SUPFAM" id="SSF143975">
    <property type="entry name" value="IlvD/EDD N-terminal domain-like"/>
    <property type="match status" value="1"/>
</dbReference>
<dbReference type="Gene3D" id="3.50.30.80">
    <property type="entry name" value="IlvD/EDD C-terminal domain-like"/>
    <property type="match status" value="1"/>
</dbReference>
<evidence type="ECO:0000256" key="4">
    <source>
        <dbReference type="ARBA" id="ARBA00022714"/>
    </source>
</evidence>
<keyword evidence="9" id="KW-0456">Lyase</keyword>
<accession>A0AAN6QKY9</accession>
<dbReference type="Pfam" id="PF00920">
    <property type="entry name" value="ILVD_EDD_N"/>
    <property type="match status" value="1"/>
</dbReference>
<dbReference type="NCBIfam" id="TIGR00110">
    <property type="entry name" value="ilvD"/>
    <property type="match status" value="1"/>
</dbReference>
<gene>
    <name evidence="20" type="ORF">N656DRAFT_367390</name>
</gene>
<evidence type="ECO:0000256" key="9">
    <source>
        <dbReference type="ARBA" id="ARBA00023239"/>
    </source>
</evidence>
<dbReference type="GO" id="GO:0004160">
    <property type="term" value="F:dihydroxy-acid dehydratase activity"/>
    <property type="evidence" value="ECO:0007669"/>
    <property type="project" value="UniProtKB-EC"/>
</dbReference>
<comment type="pathway">
    <text evidence="12">Amino-acid biosynthesis; L-valine biosynthesis; L-valine from pyruvate: step 3/4.</text>
</comment>
<proteinExistence type="inferred from homology"/>
<dbReference type="EMBL" id="MU853359">
    <property type="protein sequence ID" value="KAK4108961.1"/>
    <property type="molecule type" value="Genomic_DNA"/>
</dbReference>
<evidence type="ECO:0000313" key="21">
    <source>
        <dbReference type="Proteomes" id="UP001302812"/>
    </source>
</evidence>
<feature type="region of interest" description="Disordered" evidence="17">
    <location>
        <begin position="1"/>
        <end position="24"/>
    </location>
</feature>
<dbReference type="GeneID" id="89933527"/>
<evidence type="ECO:0000256" key="16">
    <source>
        <dbReference type="ARBA" id="ARBA00052865"/>
    </source>
</evidence>
<evidence type="ECO:0000256" key="8">
    <source>
        <dbReference type="ARBA" id="ARBA00023014"/>
    </source>
</evidence>
<feature type="domain" description="Dihydroxy-acid/6-phosphogluconate dehydratase N-terminal" evidence="18">
    <location>
        <begin position="77"/>
        <end position="408"/>
    </location>
</feature>
<dbReference type="PROSITE" id="PS00886">
    <property type="entry name" value="ILVD_EDD_1"/>
    <property type="match status" value="1"/>
</dbReference>
<dbReference type="InterPro" id="IPR020558">
    <property type="entry name" value="DiOHA_6PGluconate_deHydtase_CS"/>
</dbReference>
<comment type="catalytic activity">
    <reaction evidence="11">
        <text>(2R)-2,3-dihydroxy-3-methylbutanoate = 3-methyl-2-oxobutanoate + H2O</text>
        <dbReference type="Rhea" id="RHEA:24809"/>
        <dbReference type="ChEBI" id="CHEBI:11851"/>
        <dbReference type="ChEBI" id="CHEBI:15377"/>
        <dbReference type="ChEBI" id="CHEBI:49072"/>
        <dbReference type="EC" id="4.2.1.9"/>
    </reaction>
    <physiologicalReaction direction="left-to-right" evidence="11">
        <dbReference type="Rhea" id="RHEA:24810"/>
    </physiologicalReaction>
</comment>
<evidence type="ECO:0000256" key="10">
    <source>
        <dbReference type="ARBA" id="ARBA00023304"/>
    </source>
</evidence>
<keyword evidence="5" id="KW-0479">Metal-binding</keyword>
<dbReference type="InterPro" id="IPR056740">
    <property type="entry name" value="ILV_EDD_C"/>
</dbReference>
<evidence type="ECO:0000313" key="20">
    <source>
        <dbReference type="EMBL" id="KAK4108961.1"/>
    </source>
</evidence>
<protein>
    <recommendedName>
        <fullName evidence="14">dihydroxy-acid dehydratase</fullName>
        <ecNumber evidence="14">4.2.1.9</ecNumber>
    </recommendedName>
</protein>
<dbReference type="RefSeq" id="XP_064666531.1">
    <property type="nucleotide sequence ID" value="XM_064809403.1"/>
</dbReference>
<dbReference type="InterPro" id="IPR042096">
    <property type="entry name" value="Dihydro-acid_dehy_C"/>
</dbReference>
<dbReference type="EC" id="4.2.1.9" evidence="14"/>
<evidence type="ECO:0000256" key="1">
    <source>
        <dbReference type="ARBA" id="ARBA00001946"/>
    </source>
</evidence>
<reference evidence="20" key="2">
    <citation type="submission" date="2023-05" db="EMBL/GenBank/DDBJ databases">
        <authorList>
            <consortium name="Lawrence Berkeley National Laboratory"/>
            <person name="Steindorff A."/>
            <person name="Hensen N."/>
            <person name="Bonometti L."/>
            <person name="Westerberg I."/>
            <person name="Brannstrom I.O."/>
            <person name="Guillou S."/>
            <person name="Cros-Aarteil S."/>
            <person name="Calhoun S."/>
            <person name="Haridas S."/>
            <person name="Kuo A."/>
            <person name="Mondo S."/>
            <person name="Pangilinan J."/>
            <person name="Riley R."/>
            <person name="Labutti K."/>
            <person name="Andreopoulos B."/>
            <person name="Lipzen A."/>
            <person name="Chen C."/>
            <person name="Yanf M."/>
            <person name="Daum C."/>
            <person name="Ng V."/>
            <person name="Clum A."/>
            <person name="Ohm R."/>
            <person name="Martin F."/>
            <person name="Silar P."/>
            <person name="Natvig D."/>
            <person name="Lalanne C."/>
            <person name="Gautier V."/>
            <person name="Ament-Velasquez S.L."/>
            <person name="Kruys A."/>
            <person name="Hutchinson M.I."/>
            <person name="Powell A.J."/>
            <person name="Barry K."/>
            <person name="Miller A.N."/>
            <person name="Grigoriev I.V."/>
            <person name="Debuchy R."/>
            <person name="Gladieux P."/>
            <person name="Thoren M.H."/>
            <person name="Johannesson H."/>
        </authorList>
    </citation>
    <scope>NUCLEOTIDE SEQUENCE</scope>
    <source>
        <strain evidence="20">CBS 508.74</strain>
    </source>
</reference>
<sequence length="629" mass="67573">MAPHADQQTECLDGQENAHGNRKMPKDEDYVQFECLPAGGPLNRWSQAMTRGHDFPGAQAMLYCAGVPDREMMKNAPHVGISTVWWEGNPCNTHLLDLGNVVKKAVQQQNMLAWQYNTIGVSDAITMGGEGMRYSLQSREIIADSIETVTCAQRHDANISIPGCDKNMPGVVMAAARHNRPFIMIYGGTIRKGYSKLLDKPINISTCYEAAGAYNYGRLQAKCKKPSGEEATPSDVMEDIERHACPSPGACGGMYTANTMATAIEAMGLSLPGSSSYPATSPEKRRECERAAEAIRICMEKDIRPRDLMTRAAFENALVLTIVLGGSTNAVLHFLAMANTADVPLTLDDFDRASNRTPFLADLAPSGRFYMEDLYEIGGTPSVLKMLIANGLIDGSIMTVTGKTLAENVRDWPSLPADQKILRPLADPIKKTGHIRVLYGNMSPGGAVAKITGKEGLSFTGAARVFNKEHELNDALDRGAIRPDEGNLVLIVRYEGPKGGPGMPEQLRASAAIMGAGLTNVALVTDGRYSGASHGFIVGHVVPEAAVGGPIALVENGDVITIDAVANRIDIVKIAGIDSPEGVTEELERRRKAWTPPKMKPMRGTLAKYARLVGDASHGAVTDVGGSAW</sequence>
<keyword evidence="3" id="KW-0028">Amino-acid biosynthesis</keyword>
<evidence type="ECO:0000256" key="12">
    <source>
        <dbReference type="ARBA" id="ARBA00029436"/>
    </source>
</evidence>
<name>A0AAN6QKY9_9PEZI</name>
<comment type="pathway">
    <text evidence="13">Amino-acid biosynthesis; L-isoleucine biosynthesis; L-isoleucine from 2-oxobutanoate: step 3/4.</text>
</comment>
<dbReference type="PANTHER" id="PTHR21000:SF13">
    <property type="entry name" value="DIHYDROXY-ACID DEHYDRATASE"/>
    <property type="match status" value="1"/>
</dbReference>
<keyword evidence="4" id="KW-0001">2Fe-2S</keyword>
<comment type="catalytic activity">
    <reaction evidence="16">
        <text>(2R,3R)-2,3-dihydroxy-3-methylpentanoate = (S)-3-methyl-2-oxopentanoate + H2O</text>
        <dbReference type="Rhea" id="RHEA:27694"/>
        <dbReference type="ChEBI" id="CHEBI:15377"/>
        <dbReference type="ChEBI" id="CHEBI:35146"/>
        <dbReference type="ChEBI" id="CHEBI:49258"/>
        <dbReference type="EC" id="4.2.1.9"/>
    </reaction>
    <physiologicalReaction direction="left-to-right" evidence="16">
        <dbReference type="Rhea" id="RHEA:27695"/>
    </physiologicalReaction>
</comment>
<keyword evidence="8" id="KW-0411">Iron-sulfur</keyword>
<evidence type="ECO:0000256" key="13">
    <source>
        <dbReference type="ARBA" id="ARBA00029437"/>
    </source>
</evidence>
<evidence type="ECO:0000256" key="17">
    <source>
        <dbReference type="SAM" id="MobiDB-lite"/>
    </source>
</evidence>
<evidence type="ECO:0000256" key="6">
    <source>
        <dbReference type="ARBA" id="ARBA00022842"/>
    </source>
</evidence>
<evidence type="ECO:0000256" key="14">
    <source>
        <dbReference type="ARBA" id="ARBA00029490"/>
    </source>
</evidence>
<dbReference type="GO" id="GO:0005739">
    <property type="term" value="C:mitochondrion"/>
    <property type="evidence" value="ECO:0007669"/>
    <property type="project" value="TreeGrafter"/>
</dbReference>
<comment type="similarity">
    <text evidence="2">Belongs to the IlvD/Edd family.</text>
</comment>
<dbReference type="NCBIfam" id="NF002068">
    <property type="entry name" value="PRK00911.1"/>
    <property type="match status" value="1"/>
</dbReference>
<dbReference type="InterPro" id="IPR000581">
    <property type="entry name" value="ILV_EDD_N"/>
</dbReference>
<evidence type="ECO:0000259" key="18">
    <source>
        <dbReference type="Pfam" id="PF00920"/>
    </source>
</evidence>
<dbReference type="InterPro" id="IPR037237">
    <property type="entry name" value="IlvD/EDD_N"/>
</dbReference>
<dbReference type="Proteomes" id="UP001302812">
    <property type="component" value="Unassembled WGS sequence"/>
</dbReference>
<keyword evidence="21" id="KW-1185">Reference proteome</keyword>
<dbReference type="GO" id="GO:0009082">
    <property type="term" value="P:branched-chain amino acid biosynthetic process"/>
    <property type="evidence" value="ECO:0007669"/>
    <property type="project" value="UniProtKB-KW"/>
</dbReference>
<keyword evidence="7" id="KW-0408">Iron</keyword>
<dbReference type="Pfam" id="PF24877">
    <property type="entry name" value="ILV_EDD_C"/>
    <property type="match status" value="1"/>
</dbReference>
<evidence type="ECO:0000259" key="19">
    <source>
        <dbReference type="Pfam" id="PF24877"/>
    </source>
</evidence>
<dbReference type="GO" id="GO:0008652">
    <property type="term" value="P:amino acid biosynthetic process"/>
    <property type="evidence" value="ECO:0007669"/>
    <property type="project" value="UniProtKB-KW"/>
</dbReference>
<dbReference type="PROSITE" id="PS00887">
    <property type="entry name" value="ILVD_EDD_2"/>
    <property type="match status" value="1"/>
</dbReference>
<dbReference type="InterPro" id="IPR050165">
    <property type="entry name" value="DHAD_IlvD/Edd"/>
</dbReference>
<dbReference type="InterPro" id="IPR004404">
    <property type="entry name" value="DihydroxyA_deHydtase"/>
</dbReference>
<reference evidence="20" key="1">
    <citation type="journal article" date="2023" name="Mol. Phylogenet. Evol.">
        <title>Genome-scale phylogeny and comparative genomics of the fungal order Sordariales.</title>
        <authorList>
            <person name="Hensen N."/>
            <person name="Bonometti L."/>
            <person name="Westerberg I."/>
            <person name="Brannstrom I.O."/>
            <person name="Guillou S."/>
            <person name="Cros-Aarteil S."/>
            <person name="Calhoun S."/>
            <person name="Haridas S."/>
            <person name="Kuo A."/>
            <person name="Mondo S."/>
            <person name="Pangilinan J."/>
            <person name="Riley R."/>
            <person name="LaButti K."/>
            <person name="Andreopoulos B."/>
            <person name="Lipzen A."/>
            <person name="Chen C."/>
            <person name="Yan M."/>
            <person name="Daum C."/>
            <person name="Ng V."/>
            <person name="Clum A."/>
            <person name="Steindorff A."/>
            <person name="Ohm R.A."/>
            <person name="Martin F."/>
            <person name="Silar P."/>
            <person name="Natvig D.O."/>
            <person name="Lalanne C."/>
            <person name="Gautier V."/>
            <person name="Ament-Velasquez S.L."/>
            <person name="Kruys A."/>
            <person name="Hutchinson M.I."/>
            <person name="Powell A.J."/>
            <person name="Barry K."/>
            <person name="Miller A.N."/>
            <person name="Grigoriev I.V."/>
            <person name="Debuchy R."/>
            <person name="Gladieux P."/>
            <person name="Hiltunen Thoren M."/>
            <person name="Johannesson H."/>
        </authorList>
    </citation>
    <scope>NUCLEOTIDE SEQUENCE</scope>
    <source>
        <strain evidence="20">CBS 508.74</strain>
    </source>
</reference>
<comment type="cofactor">
    <cofactor evidence="15">
        <name>[2Fe-2S] cluster</name>
        <dbReference type="ChEBI" id="CHEBI:190135"/>
    </cofactor>
</comment>
<organism evidence="20 21">
    <name type="scientific">Canariomyces notabilis</name>
    <dbReference type="NCBI Taxonomy" id="2074819"/>
    <lineage>
        <taxon>Eukaryota</taxon>
        <taxon>Fungi</taxon>
        <taxon>Dikarya</taxon>
        <taxon>Ascomycota</taxon>
        <taxon>Pezizomycotina</taxon>
        <taxon>Sordariomycetes</taxon>
        <taxon>Sordariomycetidae</taxon>
        <taxon>Sordariales</taxon>
        <taxon>Chaetomiaceae</taxon>
        <taxon>Canariomyces</taxon>
    </lineage>
</organism>
<feature type="compositionally biased region" description="Polar residues" evidence="17">
    <location>
        <begin position="1"/>
        <end position="10"/>
    </location>
</feature>
<dbReference type="SUPFAM" id="SSF52016">
    <property type="entry name" value="LeuD/IlvD-like"/>
    <property type="match status" value="1"/>
</dbReference>
<evidence type="ECO:0000256" key="15">
    <source>
        <dbReference type="ARBA" id="ARBA00034078"/>
    </source>
</evidence>
<keyword evidence="6" id="KW-0460">Magnesium</keyword>
<dbReference type="PANTHER" id="PTHR21000">
    <property type="entry name" value="DIHYDROXY-ACID DEHYDRATASE DAD"/>
    <property type="match status" value="1"/>
</dbReference>
<comment type="caution">
    <text evidence="20">The sequence shown here is derived from an EMBL/GenBank/DDBJ whole genome shotgun (WGS) entry which is preliminary data.</text>
</comment>
<evidence type="ECO:0000256" key="7">
    <source>
        <dbReference type="ARBA" id="ARBA00023004"/>
    </source>
</evidence>
<evidence type="ECO:0000256" key="11">
    <source>
        <dbReference type="ARBA" id="ARBA00029304"/>
    </source>
</evidence>
<feature type="domain" description="Dihydroxy-acid/6-phosphogluconate dehydratase C-terminal" evidence="19">
    <location>
        <begin position="420"/>
        <end position="620"/>
    </location>
</feature>
<dbReference type="FunFam" id="3.50.30.80:FF:000001">
    <property type="entry name" value="Dihydroxy-acid dehydratase"/>
    <property type="match status" value="1"/>
</dbReference>
<keyword evidence="10" id="KW-0100">Branched-chain amino acid biosynthesis</keyword>
<evidence type="ECO:0000256" key="5">
    <source>
        <dbReference type="ARBA" id="ARBA00022723"/>
    </source>
</evidence>